<reference evidence="2" key="1">
    <citation type="submission" date="2015-08" db="EMBL/GenBank/DDBJ databases">
        <title>Complete Genome Sequence of Azospirillum thiophilum BV-S.</title>
        <authorList>
            <person name="Fomenkov A."/>
            <person name="Vincze T."/>
            <person name="Grabovich M."/>
            <person name="Dubinina G."/>
            <person name="Orlova M."/>
            <person name="Belousova E."/>
            <person name="Roberts R.J."/>
        </authorList>
    </citation>
    <scope>NUCLEOTIDE SEQUENCE [LARGE SCALE GENOMIC DNA]</scope>
    <source>
        <strain evidence="2">BV-S</strain>
    </source>
</reference>
<name>A0AAC8ZVC9_9PROT</name>
<gene>
    <name evidence="1" type="ORF">AL072_18440</name>
</gene>
<reference evidence="1 2" key="2">
    <citation type="journal article" date="2016" name="Genome Announc.">
        <title>Complete Genome Sequence of a Strain of Azospirillum thiophilum Isolated from a Sulfide Spring.</title>
        <authorList>
            <person name="Fomenkov A."/>
            <person name="Vincze T."/>
            <person name="Grabovich M."/>
            <person name="Anton B.P."/>
            <person name="Dubinina G."/>
            <person name="Orlova M."/>
            <person name="Belousova E."/>
            <person name="Roberts R.J."/>
        </authorList>
    </citation>
    <scope>NUCLEOTIDE SEQUENCE [LARGE SCALE GENOMIC DNA]</scope>
    <source>
        <strain evidence="1 2">BV-S</strain>
    </source>
</reference>
<dbReference type="NCBIfam" id="TIGR04045">
    <property type="entry name" value="MSMEG_0567_GNAT"/>
    <property type="match status" value="1"/>
</dbReference>
<dbReference type="KEGG" id="ati:AL072_18440"/>
<dbReference type="Proteomes" id="UP000069935">
    <property type="component" value="Chromosome 2"/>
</dbReference>
<dbReference type="Gene3D" id="3.40.630.30">
    <property type="match status" value="1"/>
</dbReference>
<proteinExistence type="predicted"/>
<accession>A0AAC8ZVC9</accession>
<dbReference type="CDD" id="cd04301">
    <property type="entry name" value="NAT_SF"/>
    <property type="match status" value="1"/>
</dbReference>
<protein>
    <submittedName>
        <fullName evidence="1">Histone acetyltransferase</fullName>
    </submittedName>
</protein>
<dbReference type="AlphaFoldDB" id="A0AAC8ZVC9"/>
<dbReference type="InterPro" id="IPR016181">
    <property type="entry name" value="Acyl_CoA_acyltransferase"/>
</dbReference>
<sequence length="183" mass="19984">MDGPPPPFVAGVHRVKLATEPWEVAGAAALRRRVFCVEQGLFDGDDRDAIDAMAVPIVALAELCGMPDSVVGTVRIHQPEPGLWIGSRLAVAEEHRRAGSMGASLGASLIRLAVSTATARGCRCFQAHVQSRNALLFRRLRWTTLEEVELHGRPHHRMQADLSHYPPWPDGAQGFLTLTRRAA</sequence>
<evidence type="ECO:0000313" key="2">
    <source>
        <dbReference type="Proteomes" id="UP000069935"/>
    </source>
</evidence>
<dbReference type="SUPFAM" id="SSF55729">
    <property type="entry name" value="Acyl-CoA N-acyltransferases (Nat)"/>
    <property type="match status" value="1"/>
</dbReference>
<organism evidence="1 2">
    <name type="scientific">Azospirillum thiophilum</name>
    <dbReference type="NCBI Taxonomy" id="528244"/>
    <lineage>
        <taxon>Bacteria</taxon>
        <taxon>Pseudomonadati</taxon>
        <taxon>Pseudomonadota</taxon>
        <taxon>Alphaproteobacteria</taxon>
        <taxon>Rhodospirillales</taxon>
        <taxon>Azospirillaceae</taxon>
        <taxon>Azospirillum</taxon>
    </lineage>
</organism>
<dbReference type="InterPro" id="IPR024035">
    <property type="entry name" value="MSMEG_0567_GNAT"/>
</dbReference>
<evidence type="ECO:0000313" key="1">
    <source>
        <dbReference type="EMBL" id="ALG73210.1"/>
    </source>
</evidence>
<dbReference type="EMBL" id="CP012402">
    <property type="protein sequence ID" value="ALG73210.1"/>
    <property type="molecule type" value="Genomic_DNA"/>
</dbReference>
<keyword evidence="2" id="KW-1185">Reference proteome</keyword>